<accession>A0ABQ3V1R3</accession>
<dbReference type="SUPFAM" id="SSF46458">
    <property type="entry name" value="Globin-like"/>
    <property type="match status" value="1"/>
</dbReference>
<comment type="caution">
    <text evidence="5">The sequence shown here is derived from an EMBL/GenBank/DDBJ whole genome shotgun (WGS) entry which is preliminary data.</text>
</comment>
<evidence type="ECO:0000313" key="5">
    <source>
        <dbReference type="EMBL" id="GHO58882.1"/>
    </source>
</evidence>
<dbReference type="Gene3D" id="1.10.490.10">
    <property type="entry name" value="Globins"/>
    <property type="match status" value="1"/>
</dbReference>
<evidence type="ECO:0008006" key="7">
    <source>
        <dbReference type="Google" id="ProtNLM"/>
    </source>
</evidence>
<keyword evidence="1" id="KW-0813">Transport</keyword>
<dbReference type="Proteomes" id="UP000654345">
    <property type="component" value="Unassembled WGS sequence"/>
</dbReference>
<name>A0ABQ3V1R3_9CHLR</name>
<dbReference type="InterPro" id="IPR009050">
    <property type="entry name" value="Globin-like_sf"/>
</dbReference>
<evidence type="ECO:0000256" key="3">
    <source>
        <dbReference type="ARBA" id="ARBA00022723"/>
    </source>
</evidence>
<keyword evidence="6" id="KW-1185">Reference proteome</keyword>
<dbReference type="CDD" id="cd14775">
    <property type="entry name" value="TrHb2_O-like"/>
    <property type="match status" value="1"/>
</dbReference>
<evidence type="ECO:0000256" key="4">
    <source>
        <dbReference type="ARBA" id="ARBA00023004"/>
    </source>
</evidence>
<dbReference type="EMBL" id="BNJG01000003">
    <property type="protein sequence ID" value="GHO58882.1"/>
    <property type="molecule type" value="Genomic_DNA"/>
</dbReference>
<proteinExistence type="predicted"/>
<dbReference type="InterPro" id="IPR012292">
    <property type="entry name" value="Globin/Proto"/>
</dbReference>
<protein>
    <recommendedName>
        <fullName evidence="7">Oxidoreductase</fullName>
    </recommendedName>
</protein>
<dbReference type="InterPro" id="IPR001486">
    <property type="entry name" value="Hemoglobin_trunc"/>
</dbReference>
<keyword evidence="2" id="KW-0349">Heme</keyword>
<evidence type="ECO:0000256" key="2">
    <source>
        <dbReference type="ARBA" id="ARBA00022617"/>
    </source>
</evidence>
<reference evidence="5 6" key="1">
    <citation type="journal article" date="2021" name="Int. J. Syst. Evol. Microbiol.">
        <title>Reticulibacter mediterranei gen. nov., sp. nov., within the new family Reticulibacteraceae fam. nov., and Ktedonospora formicarum gen. nov., sp. nov., Ktedonobacter robiniae sp. nov., Dictyobacter formicarum sp. nov. and Dictyobacter arantiisoli sp. nov., belonging to the class Ktedonobacteria.</title>
        <authorList>
            <person name="Yabe S."/>
            <person name="Zheng Y."/>
            <person name="Wang C.M."/>
            <person name="Sakai Y."/>
            <person name="Abe K."/>
            <person name="Yokota A."/>
            <person name="Donadio S."/>
            <person name="Cavaletti L."/>
            <person name="Monciardini P."/>
        </authorList>
    </citation>
    <scope>NUCLEOTIDE SEQUENCE [LARGE SCALE GENOMIC DNA]</scope>
    <source>
        <strain evidence="5 6">SOSP1-30</strain>
    </source>
</reference>
<organism evidence="5 6">
    <name type="scientific">Ktedonobacter robiniae</name>
    <dbReference type="NCBI Taxonomy" id="2778365"/>
    <lineage>
        <taxon>Bacteria</taxon>
        <taxon>Bacillati</taxon>
        <taxon>Chloroflexota</taxon>
        <taxon>Ktedonobacteria</taxon>
        <taxon>Ktedonobacterales</taxon>
        <taxon>Ktedonobacteraceae</taxon>
        <taxon>Ktedonobacter</taxon>
    </lineage>
</organism>
<evidence type="ECO:0000256" key="1">
    <source>
        <dbReference type="ARBA" id="ARBA00022448"/>
    </source>
</evidence>
<keyword evidence="3" id="KW-0479">Metal-binding</keyword>
<dbReference type="Pfam" id="PF01152">
    <property type="entry name" value="Bac_globin"/>
    <property type="match status" value="1"/>
</dbReference>
<evidence type="ECO:0000313" key="6">
    <source>
        <dbReference type="Proteomes" id="UP000654345"/>
    </source>
</evidence>
<dbReference type="RefSeq" id="WP_236038803.1">
    <property type="nucleotide sequence ID" value="NZ_BNJG01000003.1"/>
</dbReference>
<gene>
    <name evidence="5" type="ORF">KSB_73570</name>
</gene>
<sequence length="250" mass="28167">MTEKQEPILFEWAGGLAALTRMTRIFYEKYVPQDALLAPLFADMAPDHPERVATWLGEVFGGPKTYTEHYGGYSRMVSQHIGKGLTEAQRARWAYLICQAADEAGLPTDPEFRSAFVSYIEWGSRLAVENSTPGAHPPLHMPVPRWDWGTAGPPGIRVSALAEQPVEQESVALPAADEPVHFSEHIQPLFRPKDRQSMKWAFDLWSYEDVKNHASTILHRLQSGSMPCDGAWSQEKLDLFQRWITSGMSQ</sequence>
<keyword evidence="4" id="KW-0408">Iron</keyword>